<evidence type="ECO:0000313" key="2">
    <source>
        <dbReference type="EMBL" id="KAF5844539.1"/>
    </source>
</evidence>
<accession>A0A8H5Z9L0</accession>
<dbReference type="InterPro" id="IPR036188">
    <property type="entry name" value="FAD/NAD-bd_sf"/>
</dbReference>
<evidence type="ECO:0000313" key="3">
    <source>
        <dbReference type="Proteomes" id="UP000624244"/>
    </source>
</evidence>
<evidence type="ECO:0000256" key="1">
    <source>
        <dbReference type="SAM" id="SignalP"/>
    </source>
</evidence>
<sequence>MQPSTVLAAALVAFFGLSPALALPPDVDTRNVIKRDVAIIGGGSSGTNAAILLKDAGKSVIVIEAKTIPGGHTHTYTDPATGLTTDNGVNIWHNNTLVNQYFRRFNIPLAPGVTTAGSNMFVDFKSGAILNITVQQGSQQAFGQALQKYATFLSKYPQLAAGMFLPRPVPEELAMPFGQLVQQLGIEAAIPLFTRLNTGIGNPMTIPVVEFARVLGLPLIQQIGGPGFVTTARRNNSELYLKAGAELAESNSIWLSSRVVASERKQSGVELVVQTPEGIKYVCAKKLLISIPPRLENLKEFNPTQAERNVFSKWLNAGYYSLILKNSGLPDLEVDNINPNSPLGIPDLPAAIFAGPSGIPGHTTFFYQIERSTAAYAYTDDQIKAFIIADLKRLQTVNRANANFTQTQPEVIVTNSHVPFYLQVSSQDILDGFYDRMNALQGQFSTFYTGAAWRGQDSSILWEYNKSVLLPLLLKSLEEA</sequence>
<gene>
    <name evidence="2" type="ORF">GGP41_007587</name>
</gene>
<feature type="chain" id="PRO_5034117836" description="Amine oxidase domain-containing protein" evidence="1">
    <location>
        <begin position="23"/>
        <end position="480"/>
    </location>
</feature>
<dbReference type="Gene3D" id="1.10.405.20">
    <property type="match status" value="1"/>
</dbReference>
<dbReference type="OMA" id="AFHAHNS"/>
<organism evidence="2 3">
    <name type="scientific">Cochliobolus sativus</name>
    <name type="common">Common root rot and spot blotch fungus</name>
    <name type="synonym">Bipolaris sorokiniana</name>
    <dbReference type="NCBI Taxonomy" id="45130"/>
    <lineage>
        <taxon>Eukaryota</taxon>
        <taxon>Fungi</taxon>
        <taxon>Dikarya</taxon>
        <taxon>Ascomycota</taxon>
        <taxon>Pezizomycotina</taxon>
        <taxon>Dothideomycetes</taxon>
        <taxon>Pleosporomycetidae</taxon>
        <taxon>Pleosporales</taxon>
        <taxon>Pleosporineae</taxon>
        <taxon>Pleosporaceae</taxon>
        <taxon>Bipolaris</taxon>
    </lineage>
</organism>
<protein>
    <recommendedName>
        <fullName evidence="4">Amine oxidase domain-containing protein</fullName>
    </recommendedName>
</protein>
<dbReference type="Proteomes" id="UP000624244">
    <property type="component" value="Unassembled WGS sequence"/>
</dbReference>
<dbReference type="AlphaFoldDB" id="A0A8H5Z9L0"/>
<proteinExistence type="predicted"/>
<reference evidence="2" key="1">
    <citation type="submission" date="2019-11" db="EMBL/GenBank/DDBJ databases">
        <title>Bipolaris sorokiniana Genome sequencing.</title>
        <authorList>
            <person name="Wang H."/>
        </authorList>
    </citation>
    <scope>NUCLEOTIDE SEQUENCE</scope>
</reference>
<comment type="caution">
    <text evidence="2">The sequence shown here is derived from an EMBL/GenBank/DDBJ whole genome shotgun (WGS) entry which is preliminary data.</text>
</comment>
<dbReference type="Gene3D" id="3.50.50.60">
    <property type="entry name" value="FAD/NAD(P)-binding domain"/>
    <property type="match status" value="1"/>
</dbReference>
<feature type="signal peptide" evidence="1">
    <location>
        <begin position="1"/>
        <end position="22"/>
    </location>
</feature>
<dbReference type="EMBL" id="WNKQ01000022">
    <property type="protein sequence ID" value="KAF5844539.1"/>
    <property type="molecule type" value="Genomic_DNA"/>
</dbReference>
<dbReference type="Pfam" id="PF13450">
    <property type="entry name" value="NAD_binding_8"/>
    <property type="match status" value="1"/>
</dbReference>
<keyword evidence="1" id="KW-0732">Signal</keyword>
<dbReference type="Gene3D" id="3.30.70.1990">
    <property type="match status" value="1"/>
</dbReference>
<name>A0A8H5Z9L0_COCSA</name>
<evidence type="ECO:0008006" key="4">
    <source>
        <dbReference type="Google" id="ProtNLM"/>
    </source>
</evidence>
<dbReference type="SUPFAM" id="SSF51905">
    <property type="entry name" value="FAD/NAD(P)-binding domain"/>
    <property type="match status" value="1"/>
</dbReference>